<evidence type="ECO:0000313" key="3">
    <source>
        <dbReference type="Proteomes" id="UP000708208"/>
    </source>
</evidence>
<feature type="compositionally biased region" description="Basic and acidic residues" evidence="1">
    <location>
        <begin position="51"/>
        <end position="63"/>
    </location>
</feature>
<feature type="compositionally biased region" description="Polar residues" evidence="1">
    <location>
        <begin position="34"/>
        <end position="50"/>
    </location>
</feature>
<evidence type="ECO:0000313" key="2">
    <source>
        <dbReference type="EMBL" id="CAG7724505.1"/>
    </source>
</evidence>
<organism evidence="2 3">
    <name type="scientific">Allacma fusca</name>
    <dbReference type="NCBI Taxonomy" id="39272"/>
    <lineage>
        <taxon>Eukaryota</taxon>
        <taxon>Metazoa</taxon>
        <taxon>Ecdysozoa</taxon>
        <taxon>Arthropoda</taxon>
        <taxon>Hexapoda</taxon>
        <taxon>Collembola</taxon>
        <taxon>Symphypleona</taxon>
        <taxon>Sminthuridae</taxon>
        <taxon>Allacma</taxon>
    </lineage>
</organism>
<feature type="region of interest" description="Disordered" evidence="1">
    <location>
        <begin position="28"/>
        <end position="70"/>
    </location>
</feature>
<comment type="caution">
    <text evidence="2">The sequence shown here is derived from an EMBL/GenBank/DDBJ whole genome shotgun (WGS) entry which is preliminary data.</text>
</comment>
<reference evidence="2" key="1">
    <citation type="submission" date="2021-06" db="EMBL/GenBank/DDBJ databases">
        <authorList>
            <person name="Hodson N. C."/>
            <person name="Mongue J. A."/>
            <person name="Jaron S. K."/>
        </authorList>
    </citation>
    <scope>NUCLEOTIDE SEQUENCE</scope>
</reference>
<accession>A0A8J2P4X0</accession>
<sequence>SHLSQHAAEDSSSIGNEKALAVVDVVEKEDEQEISSNAGEITSVETSIVDNSKDDNCNNKEEDVAPSSAL</sequence>
<gene>
    <name evidence="2" type="ORF">AFUS01_LOCUS13521</name>
</gene>
<name>A0A8J2P4X0_9HEXA</name>
<keyword evidence="3" id="KW-1185">Reference proteome</keyword>
<evidence type="ECO:0000256" key="1">
    <source>
        <dbReference type="SAM" id="MobiDB-lite"/>
    </source>
</evidence>
<proteinExistence type="predicted"/>
<dbReference type="AlphaFoldDB" id="A0A8J2P4X0"/>
<dbReference type="Proteomes" id="UP000708208">
    <property type="component" value="Unassembled WGS sequence"/>
</dbReference>
<dbReference type="EMBL" id="CAJVCH010110186">
    <property type="protein sequence ID" value="CAG7724505.1"/>
    <property type="molecule type" value="Genomic_DNA"/>
</dbReference>
<protein>
    <submittedName>
        <fullName evidence="2">Uncharacterized protein</fullName>
    </submittedName>
</protein>
<feature type="non-terminal residue" evidence="2">
    <location>
        <position position="1"/>
    </location>
</feature>
<feature type="non-terminal residue" evidence="2">
    <location>
        <position position="70"/>
    </location>
</feature>